<proteinExistence type="predicted"/>
<evidence type="ECO:0000313" key="4">
    <source>
        <dbReference type="Proteomes" id="UP000683925"/>
    </source>
</evidence>
<dbReference type="EMBL" id="CAJJDP010000196">
    <property type="protein sequence ID" value="CAD8214874.1"/>
    <property type="molecule type" value="Genomic_DNA"/>
</dbReference>
<evidence type="ECO:0000313" key="2">
    <source>
        <dbReference type="EMBL" id="CAD8214870.1"/>
    </source>
</evidence>
<dbReference type="Proteomes" id="UP000683925">
    <property type="component" value="Unassembled WGS sequence"/>
</dbReference>
<accession>A0A8S1YS64</accession>
<evidence type="ECO:0000256" key="1">
    <source>
        <dbReference type="SAM" id="Coils"/>
    </source>
</evidence>
<sequence>MKTQFQRLGKEENVQRLNNLKQLQSSIKSYKNQIKTELGKLLQLLEQQVEQIQLEIEKKESKLEIKNYDEEIQILSKTYTENFSYNIPKQLTYMEKDLALVQIIYETLQSQQQSQNFNQILVFIDLIKHSVPVIQSANINQIPDREFNQHKAPCLNQVCNKNNKETIMVSIDQNKPEFRWHAQNALKIIRFNILVQKTMIKVEFIYGIIKGSNFQISLQKITIIQYSYKRNQRTKRLLQLITIKNDQNYR</sequence>
<reference evidence="3" key="1">
    <citation type="submission" date="2021-01" db="EMBL/GenBank/DDBJ databases">
        <authorList>
            <consortium name="Genoscope - CEA"/>
            <person name="William W."/>
        </authorList>
    </citation>
    <scope>NUCLEOTIDE SEQUENCE</scope>
</reference>
<feature type="coiled-coil region" evidence="1">
    <location>
        <begin position="20"/>
        <end position="78"/>
    </location>
</feature>
<organism evidence="3 4">
    <name type="scientific">Paramecium octaurelia</name>
    <dbReference type="NCBI Taxonomy" id="43137"/>
    <lineage>
        <taxon>Eukaryota</taxon>
        <taxon>Sar</taxon>
        <taxon>Alveolata</taxon>
        <taxon>Ciliophora</taxon>
        <taxon>Intramacronucleata</taxon>
        <taxon>Oligohymenophorea</taxon>
        <taxon>Peniculida</taxon>
        <taxon>Parameciidae</taxon>
        <taxon>Paramecium</taxon>
    </lineage>
</organism>
<protein>
    <submittedName>
        <fullName evidence="3">Uncharacterized protein</fullName>
    </submittedName>
</protein>
<keyword evidence="1" id="KW-0175">Coiled coil</keyword>
<keyword evidence="4" id="KW-1185">Reference proteome</keyword>
<name>A0A8S1YS64_PAROT</name>
<dbReference type="EMBL" id="CAJJDP010000196">
    <property type="protein sequence ID" value="CAD8214870.1"/>
    <property type="molecule type" value="Genomic_DNA"/>
</dbReference>
<gene>
    <name evidence="2" type="ORF">POCTA_138.1.T1920014</name>
    <name evidence="3" type="ORF">POCTA_138.1.T1920016</name>
</gene>
<comment type="caution">
    <text evidence="3">The sequence shown here is derived from an EMBL/GenBank/DDBJ whole genome shotgun (WGS) entry which is preliminary data.</text>
</comment>
<evidence type="ECO:0000313" key="3">
    <source>
        <dbReference type="EMBL" id="CAD8214874.1"/>
    </source>
</evidence>
<dbReference type="AlphaFoldDB" id="A0A8S1YS64"/>